<gene>
    <name evidence="8" type="ORF">NBG4_470018</name>
</gene>
<dbReference type="NCBIfam" id="TIGR04337">
    <property type="entry name" value="AmmeMemoSam_rS"/>
    <property type="match status" value="1"/>
</dbReference>
<evidence type="ECO:0000256" key="2">
    <source>
        <dbReference type="ARBA" id="ARBA00022691"/>
    </source>
</evidence>
<dbReference type="InterPro" id="IPR034457">
    <property type="entry name" value="Organic_radical-activating"/>
</dbReference>
<proteinExistence type="predicted"/>
<evidence type="ECO:0000256" key="6">
    <source>
        <dbReference type="PIRSR" id="PIRSR004869-50"/>
    </source>
</evidence>
<dbReference type="PANTHER" id="PTHR30352:SF5">
    <property type="entry name" value="PYRUVATE FORMATE-LYASE 1-ACTIVATING ENZYME"/>
    <property type="match status" value="1"/>
</dbReference>
<dbReference type="Gene3D" id="3.20.20.70">
    <property type="entry name" value="Aldolase class I"/>
    <property type="match status" value="1"/>
</dbReference>
<dbReference type="AlphaFoldDB" id="A0A2U3QII4"/>
<dbReference type="InterPro" id="IPR027596">
    <property type="entry name" value="AmmeMemoSam_rS"/>
</dbReference>
<dbReference type="Proteomes" id="UP000245125">
    <property type="component" value="Unassembled WGS sequence"/>
</dbReference>
<dbReference type="InterPro" id="IPR016431">
    <property type="entry name" value="Pyrv-formate_lyase-activ_prd"/>
</dbReference>
<evidence type="ECO:0000256" key="4">
    <source>
        <dbReference type="ARBA" id="ARBA00023004"/>
    </source>
</evidence>
<dbReference type="OrthoDB" id="9778883at2"/>
<evidence type="ECO:0000256" key="3">
    <source>
        <dbReference type="ARBA" id="ARBA00022723"/>
    </source>
</evidence>
<dbReference type="PANTHER" id="PTHR30352">
    <property type="entry name" value="PYRUVATE FORMATE-LYASE-ACTIVATING ENZYME"/>
    <property type="match status" value="1"/>
</dbReference>
<keyword evidence="3 6" id="KW-0479">Metal-binding</keyword>
<dbReference type="SMART" id="SM00729">
    <property type="entry name" value="Elp3"/>
    <property type="match status" value="1"/>
</dbReference>
<feature type="binding site" evidence="6">
    <location>
        <position position="86"/>
    </location>
    <ligand>
        <name>[4Fe-4S] cluster</name>
        <dbReference type="ChEBI" id="CHEBI:49883"/>
        <note>4Fe-4S-S-AdoMet</note>
    </ligand>
</feature>
<name>A0A2U3QII4_9BACT</name>
<feature type="domain" description="Radical SAM core" evidence="7">
    <location>
        <begin position="67"/>
        <end position="282"/>
    </location>
</feature>
<dbReference type="SFLD" id="SFLDG01101">
    <property type="entry name" value="Uncharacterised_Radical_SAM_Su"/>
    <property type="match status" value="1"/>
</dbReference>
<evidence type="ECO:0000256" key="5">
    <source>
        <dbReference type="ARBA" id="ARBA00023014"/>
    </source>
</evidence>
<reference evidence="9" key="1">
    <citation type="submission" date="2018-03" db="EMBL/GenBank/DDBJ databases">
        <authorList>
            <person name="Zecchin S."/>
        </authorList>
    </citation>
    <scope>NUCLEOTIDE SEQUENCE [LARGE SCALE GENOMIC DNA]</scope>
</reference>
<dbReference type="EMBL" id="OUUY01000094">
    <property type="protein sequence ID" value="SPQ01217.1"/>
    <property type="molecule type" value="Genomic_DNA"/>
</dbReference>
<feature type="binding site" evidence="6">
    <location>
        <position position="82"/>
    </location>
    <ligand>
        <name>[4Fe-4S] cluster</name>
        <dbReference type="ChEBI" id="CHEBI:49883"/>
        <note>4Fe-4S-S-AdoMet</note>
    </ligand>
</feature>
<dbReference type="GO" id="GO:0051539">
    <property type="term" value="F:4 iron, 4 sulfur cluster binding"/>
    <property type="evidence" value="ECO:0007669"/>
    <property type="project" value="UniProtKB-KW"/>
</dbReference>
<dbReference type="InterPro" id="IPR006638">
    <property type="entry name" value="Elp3/MiaA/NifB-like_rSAM"/>
</dbReference>
<dbReference type="GO" id="GO:0046872">
    <property type="term" value="F:metal ion binding"/>
    <property type="evidence" value="ECO:0007669"/>
    <property type="project" value="UniProtKB-KW"/>
</dbReference>
<keyword evidence="9" id="KW-1185">Reference proteome</keyword>
<dbReference type="PROSITE" id="PS51918">
    <property type="entry name" value="RADICAL_SAM"/>
    <property type="match status" value="1"/>
</dbReference>
<sequence length="346" mass="38632">MKEAMCYEKQQGTDVRCHLCSHNCVIKEGQRGICAVRENRQGTLYSLVYGKIISSNIDPIEKKPLFHFLPGSHSLSIATVGCNFRCKHCQNYEISQFPRERKFTIPGKDVSAEDIVDAAEKSGCESISYTYTEPTIFFEFAYDCARIASEKGIMNVFVSNGYTGEKATRLIAPYLSANNIDLKGSDKFYREICGARVAPVKETIRLMKALGVWVEVTTLIIPDLNDSEKDLTDIVEFICSVDPAMPWHVSQFYPTYKLLDKPRTPVEKLKLATEIGRRSGLKFIYEGNVPGGGGENTLCPVCGEVLIARFGYRIIEDRIKENKCPKCSSLIAGVWGRQSNSNTAAT</sequence>
<organism evidence="8 9">
    <name type="scientific">Candidatus Sulfobium mesophilum</name>
    <dbReference type="NCBI Taxonomy" id="2016548"/>
    <lineage>
        <taxon>Bacteria</taxon>
        <taxon>Pseudomonadati</taxon>
        <taxon>Nitrospirota</taxon>
        <taxon>Nitrospiria</taxon>
        <taxon>Nitrospirales</taxon>
        <taxon>Nitrospiraceae</taxon>
        <taxon>Candidatus Sulfobium</taxon>
    </lineage>
</organism>
<protein>
    <recommendedName>
        <fullName evidence="7">Radical SAM core domain-containing protein</fullName>
    </recommendedName>
</protein>
<dbReference type="Pfam" id="PF04055">
    <property type="entry name" value="Radical_SAM"/>
    <property type="match status" value="1"/>
</dbReference>
<dbReference type="InterPro" id="IPR013785">
    <property type="entry name" value="Aldolase_TIM"/>
</dbReference>
<keyword evidence="2 6" id="KW-0949">S-adenosyl-L-methionine</keyword>
<evidence type="ECO:0000313" key="9">
    <source>
        <dbReference type="Proteomes" id="UP000245125"/>
    </source>
</evidence>
<dbReference type="SUPFAM" id="SSF102114">
    <property type="entry name" value="Radical SAM enzymes"/>
    <property type="match status" value="1"/>
</dbReference>
<dbReference type="InterPro" id="IPR007197">
    <property type="entry name" value="rSAM"/>
</dbReference>
<evidence type="ECO:0000313" key="8">
    <source>
        <dbReference type="EMBL" id="SPQ01217.1"/>
    </source>
</evidence>
<keyword evidence="5 6" id="KW-0411">Iron-sulfur</keyword>
<feature type="binding site" evidence="6">
    <location>
        <position position="89"/>
    </location>
    <ligand>
        <name>[4Fe-4S] cluster</name>
        <dbReference type="ChEBI" id="CHEBI:49883"/>
        <note>4Fe-4S-S-AdoMet</note>
    </ligand>
</feature>
<dbReference type="SFLD" id="SFLDS00029">
    <property type="entry name" value="Radical_SAM"/>
    <property type="match status" value="1"/>
</dbReference>
<keyword evidence="1" id="KW-0004">4Fe-4S</keyword>
<dbReference type="CDD" id="cd01335">
    <property type="entry name" value="Radical_SAM"/>
    <property type="match status" value="1"/>
</dbReference>
<dbReference type="InterPro" id="IPR058240">
    <property type="entry name" value="rSAM_sf"/>
</dbReference>
<evidence type="ECO:0000259" key="7">
    <source>
        <dbReference type="PROSITE" id="PS51918"/>
    </source>
</evidence>
<evidence type="ECO:0000256" key="1">
    <source>
        <dbReference type="ARBA" id="ARBA00022485"/>
    </source>
</evidence>
<dbReference type="PIRSF" id="PIRSF004869">
    <property type="entry name" value="PflX_prd"/>
    <property type="match status" value="1"/>
</dbReference>
<accession>A0A2U3QII4</accession>
<keyword evidence="4 6" id="KW-0408">Iron</keyword>
<comment type="cofactor">
    <cofactor evidence="6">
        <name>[4Fe-4S] cluster</name>
        <dbReference type="ChEBI" id="CHEBI:49883"/>
    </cofactor>
    <text evidence="6">Binds 1 [4Fe-4S] cluster. The cluster is coordinated with 3 cysteines and an exchangeable S-adenosyl-L-methionine.</text>
</comment>
<dbReference type="GO" id="GO:0003824">
    <property type="term" value="F:catalytic activity"/>
    <property type="evidence" value="ECO:0007669"/>
    <property type="project" value="InterPro"/>
</dbReference>